<keyword evidence="3" id="KW-1185">Reference proteome</keyword>
<organism evidence="2 3">
    <name type="scientific">Lunasporangiospora selenospora</name>
    <dbReference type="NCBI Taxonomy" id="979761"/>
    <lineage>
        <taxon>Eukaryota</taxon>
        <taxon>Fungi</taxon>
        <taxon>Fungi incertae sedis</taxon>
        <taxon>Mucoromycota</taxon>
        <taxon>Mortierellomycotina</taxon>
        <taxon>Mortierellomycetes</taxon>
        <taxon>Mortierellales</taxon>
        <taxon>Mortierellaceae</taxon>
        <taxon>Lunasporangiospora</taxon>
    </lineage>
</organism>
<feature type="compositionally biased region" description="Polar residues" evidence="1">
    <location>
        <begin position="86"/>
        <end position="106"/>
    </location>
</feature>
<dbReference type="AlphaFoldDB" id="A0A9P6FQ30"/>
<gene>
    <name evidence="2" type="ORF">BGW38_004494</name>
</gene>
<reference evidence="2" key="1">
    <citation type="journal article" date="2020" name="Fungal Divers.">
        <title>Resolving the Mortierellaceae phylogeny through synthesis of multi-gene phylogenetics and phylogenomics.</title>
        <authorList>
            <person name="Vandepol N."/>
            <person name="Liber J."/>
            <person name="Desiro A."/>
            <person name="Na H."/>
            <person name="Kennedy M."/>
            <person name="Barry K."/>
            <person name="Grigoriev I.V."/>
            <person name="Miller A.N."/>
            <person name="O'Donnell K."/>
            <person name="Stajich J.E."/>
            <person name="Bonito G."/>
        </authorList>
    </citation>
    <scope>NUCLEOTIDE SEQUENCE</scope>
    <source>
        <strain evidence="2">KOD1015</strain>
    </source>
</reference>
<sequence length="122" mass="13094">METLEVITDSDDCECEAEEEVGSIVFRGPKNPFLEPRKPASGHRATLIEAESDDDVQGPLWPLDGGVNASSNKHIKDAIKDPECYHSSSKATSTGRGGASSNSGRTAQKPEFPEKTAQFAQC</sequence>
<dbReference type="Proteomes" id="UP000780801">
    <property type="component" value="Unassembled WGS sequence"/>
</dbReference>
<accession>A0A9P6FQ30</accession>
<evidence type="ECO:0000313" key="2">
    <source>
        <dbReference type="EMBL" id="KAF9579302.1"/>
    </source>
</evidence>
<comment type="caution">
    <text evidence="2">The sequence shown here is derived from an EMBL/GenBank/DDBJ whole genome shotgun (WGS) entry which is preliminary data.</text>
</comment>
<dbReference type="EMBL" id="JAABOA010002876">
    <property type="protein sequence ID" value="KAF9579302.1"/>
    <property type="molecule type" value="Genomic_DNA"/>
</dbReference>
<evidence type="ECO:0000256" key="1">
    <source>
        <dbReference type="SAM" id="MobiDB-lite"/>
    </source>
</evidence>
<feature type="region of interest" description="Disordered" evidence="1">
    <location>
        <begin position="51"/>
        <end position="122"/>
    </location>
</feature>
<proteinExistence type="predicted"/>
<feature type="compositionally biased region" description="Basic and acidic residues" evidence="1">
    <location>
        <begin position="74"/>
        <end position="84"/>
    </location>
</feature>
<evidence type="ECO:0000313" key="3">
    <source>
        <dbReference type="Proteomes" id="UP000780801"/>
    </source>
</evidence>
<name>A0A9P6FQ30_9FUNG</name>
<dbReference type="OrthoDB" id="10491031at2759"/>
<protein>
    <submittedName>
        <fullName evidence="2">Uncharacterized protein</fullName>
    </submittedName>
</protein>